<dbReference type="Gene3D" id="2.40.50.140">
    <property type="entry name" value="Nucleic acid-binding proteins"/>
    <property type="match status" value="1"/>
</dbReference>
<dbReference type="EMBL" id="JANBUY010000076">
    <property type="protein sequence ID" value="KAJ2864847.1"/>
    <property type="molecule type" value="Genomic_DNA"/>
</dbReference>
<keyword evidence="6" id="KW-1185">Reference proteome</keyword>
<dbReference type="GO" id="GO:0000049">
    <property type="term" value="F:tRNA binding"/>
    <property type="evidence" value="ECO:0007669"/>
    <property type="project" value="UniProtKB-UniRule"/>
</dbReference>
<evidence type="ECO:0000256" key="3">
    <source>
        <dbReference type="PROSITE-ProRule" id="PRU00209"/>
    </source>
</evidence>
<keyword evidence="1 3" id="KW-0820">tRNA-binding</keyword>
<organism evidence="5 6">
    <name type="scientific">Coemansia aciculifera</name>
    <dbReference type="NCBI Taxonomy" id="417176"/>
    <lineage>
        <taxon>Eukaryota</taxon>
        <taxon>Fungi</taxon>
        <taxon>Fungi incertae sedis</taxon>
        <taxon>Zoopagomycota</taxon>
        <taxon>Kickxellomycotina</taxon>
        <taxon>Kickxellomycetes</taxon>
        <taxon>Kickxellales</taxon>
        <taxon>Kickxellaceae</taxon>
        <taxon>Coemansia</taxon>
    </lineage>
</organism>
<dbReference type="InterPro" id="IPR002547">
    <property type="entry name" value="tRNA-bd_dom"/>
</dbReference>
<evidence type="ECO:0000313" key="6">
    <source>
        <dbReference type="Proteomes" id="UP001140074"/>
    </source>
</evidence>
<gene>
    <name evidence="5" type="ORF">GGH94_002662</name>
</gene>
<dbReference type="InterPro" id="IPR051270">
    <property type="entry name" value="Tyrosine-tRNA_ligase_regulator"/>
</dbReference>
<evidence type="ECO:0000259" key="4">
    <source>
        <dbReference type="PROSITE" id="PS50886"/>
    </source>
</evidence>
<name>A0A9W8ILN3_9FUNG</name>
<proteinExistence type="predicted"/>
<evidence type="ECO:0000256" key="2">
    <source>
        <dbReference type="ARBA" id="ARBA00022884"/>
    </source>
</evidence>
<evidence type="ECO:0000313" key="5">
    <source>
        <dbReference type="EMBL" id="KAJ2864847.1"/>
    </source>
</evidence>
<dbReference type="AlphaFoldDB" id="A0A9W8ILN3"/>
<feature type="domain" description="TRNA-binding" evidence="4">
    <location>
        <begin position="94"/>
        <end position="213"/>
    </location>
</feature>
<dbReference type="PANTHER" id="PTHR11586:SF33">
    <property type="entry name" value="AMINOACYL TRNA SYNTHASE COMPLEX-INTERACTING MULTIFUNCTIONAL PROTEIN 1"/>
    <property type="match status" value="1"/>
</dbReference>
<evidence type="ECO:0000256" key="1">
    <source>
        <dbReference type="ARBA" id="ARBA00022555"/>
    </source>
</evidence>
<sequence>MQRSIRCLLGRQFPSHVLRNVSLFTQQTAAGHWSLRDMRANSGMAGVCQIRYLYQTIWHREASGSLRATAECAPTLPGQSAIQKNKVAREDVDPIDLVSLQVGRIDGVARHPEADVLYVLSVDLGESSSTGAGDESPETSHRRTIVSGLVPYYSPEQLLGRHAVVFANLKPRKLRGIVSYGMLLAASSSEHDGSLAVEILEAPAASRPGDRIIASSPVEANASSGSSLARPFEKPLVKKQKQVDLFLKGLSLNARLASYSGHRLMTDSGGEISTRTLLTGVIG</sequence>
<keyword evidence="2 3" id="KW-0694">RNA-binding</keyword>
<dbReference type="InterPro" id="IPR012340">
    <property type="entry name" value="NA-bd_OB-fold"/>
</dbReference>
<comment type="caution">
    <text evidence="5">The sequence shown here is derived from an EMBL/GenBank/DDBJ whole genome shotgun (WGS) entry which is preliminary data.</text>
</comment>
<accession>A0A9W8ILN3</accession>
<dbReference type="PROSITE" id="PS50886">
    <property type="entry name" value="TRBD"/>
    <property type="match status" value="1"/>
</dbReference>
<dbReference type="PANTHER" id="PTHR11586">
    <property type="entry name" value="TRNA-AMINOACYLATION COFACTOR ARC1 FAMILY MEMBER"/>
    <property type="match status" value="1"/>
</dbReference>
<dbReference type="SUPFAM" id="SSF50249">
    <property type="entry name" value="Nucleic acid-binding proteins"/>
    <property type="match status" value="1"/>
</dbReference>
<protein>
    <recommendedName>
        <fullName evidence="4">tRNA-binding domain-containing protein</fullName>
    </recommendedName>
</protein>
<reference evidence="5" key="1">
    <citation type="submission" date="2022-07" db="EMBL/GenBank/DDBJ databases">
        <title>Phylogenomic reconstructions and comparative analyses of Kickxellomycotina fungi.</title>
        <authorList>
            <person name="Reynolds N.K."/>
            <person name="Stajich J.E."/>
            <person name="Barry K."/>
            <person name="Grigoriev I.V."/>
            <person name="Crous P."/>
            <person name="Smith M.E."/>
        </authorList>
    </citation>
    <scope>NUCLEOTIDE SEQUENCE</scope>
    <source>
        <strain evidence="5">RSA 476</strain>
    </source>
</reference>
<dbReference type="Proteomes" id="UP001140074">
    <property type="component" value="Unassembled WGS sequence"/>
</dbReference>
<dbReference type="Pfam" id="PF01588">
    <property type="entry name" value="tRNA_bind"/>
    <property type="match status" value="1"/>
</dbReference>